<keyword evidence="5" id="KW-1185">Reference proteome</keyword>
<dbReference type="Gene3D" id="1.10.10.60">
    <property type="entry name" value="Homeodomain-like"/>
    <property type="match status" value="2"/>
</dbReference>
<dbReference type="Proteomes" id="UP000001542">
    <property type="component" value="Unassembled WGS sequence"/>
</dbReference>
<dbReference type="PANTHER" id="PTHR45614">
    <property type="entry name" value="MYB PROTEIN-RELATED"/>
    <property type="match status" value="1"/>
</dbReference>
<dbReference type="PROSITE" id="PS51294">
    <property type="entry name" value="HTH_MYB"/>
    <property type="match status" value="2"/>
</dbReference>
<dbReference type="SUPFAM" id="SSF46689">
    <property type="entry name" value="Homeodomain-like"/>
    <property type="match status" value="1"/>
</dbReference>
<evidence type="ECO:0000259" key="3">
    <source>
        <dbReference type="PROSITE" id="PS51294"/>
    </source>
</evidence>
<dbReference type="VEuPathDB" id="TrichDB:TVAGG3_0862490"/>
<dbReference type="eggNOG" id="KOG0048">
    <property type="taxonomic scope" value="Eukaryota"/>
</dbReference>
<reference evidence="4" key="1">
    <citation type="submission" date="2006-10" db="EMBL/GenBank/DDBJ databases">
        <authorList>
            <person name="Amadeo P."/>
            <person name="Zhao Q."/>
            <person name="Wortman J."/>
            <person name="Fraser-Liggett C."/>
            <person name="Carlton J."/>
        </authorList>
    </citation>
    <scope>NUCLEOTIDE SEQUENCE</scope>
    <source>
        <strain evidence="4">G3</strain>
    </source>
</reference>
<dbReference type="AlphaFoldDB" id="A2E4P9"/>
<reference evidence="4" key="2">
    <citation type="journal article" date="2007" name="Science">
        <title>Draft genome sequence of the sexually transmitted pathogen Trichomonas vaginalis.</title>
        <authorList>
            <person name="Carlton J.M."/>
            <person name="Hirt R.P."/>
            <person name="Silva J.C."/>
            <person name="Delcher A.L."/>
            <person name="Schatz M."/>
            <person name="Zhao Q."/>
            <person name="Wortman J.R."/>
            <person name="Bidwell S.L."/>
            <person name="Alsmark U.C.M."/>
            <person name="Besteiro S."/>
            <person name="Sicheritz-Ponten T."/>
            <person name="Noel C.J."/>
            <person name="Dacks J.B."/>
            <person name="Foster P.G."/>
            <person name="Simillion C."/>
            <person name="Van de Peer Y."/>
            <person name="Miranda-Saavedra D."/>
            <person name="Barton G.J."/>
            <person name="Westrop G.D."/>
            <person name="Mueller S."/>
            <person name="Dessi D."/>
            <person name="Fiori P.L."/>
            <person name="Ren Q."/>
            <person name="Paulsen I."/>
            <person name="Zhang H."/>
            <person name="Bastida-Corcuera F.D."/>
            <person name="Simoes-Barbosa A."/>
            <person name="Brown M.T."/>
            <person name="Hayes R.D."/>
            <person name="Mukherjee M."/>
            <person name="Okumura C.Y."/>
            <person name="Schneider R."/>
            <person name="Smith A.J."/>
            <person name="Vanacova S."/>
            <person name="Villalvazo M."/>
            <person name="Haas B.J."/>
            <person name="Pertea M."/>
            <person name="Feldblyum T.V."/>
            <person name="Utterback T.R."/>
            <person name="Shu C.L."/>
            <person name="Osoegawa K."/>
            <person name="de Jong P.J."/>
            <person name="Hrdy I."/>
            <person name="Horvathova L."/>
            <person name="Zubacova Z."/>
            <person name="Dolezal P."/>
            <person name="Malik S.B."/>
            <person name="Logsdon J.M. Jr."/>
            <person name="Henze K."/>
            <person name="Gupta A."/>
            <person name="Wang C.C."/>
            <person name="Dunne R.L."/>
            <person name="Upcroft J.A."/>
            <person name="Upcroft P."/>
            <person name="White O."/>
            <person name="Salzberg S.L."/>
            <person name="Tang P."/>
            <person name="Chiu C.-H."/>
            <person name="Lee Y.-S."/>
            <person name="Embley T.M."/>
            <person name="Coombs G.H."/>
            <person name="Mottram J.C."/>
            <person name="Tachezy J."/>
            <person name="Fraser-Liggett C.M."/>
            <person name="Johnson P.J."/>
        </authorList>
    </citation>
    <scope>NUCLEOTIDE SEQUENCE [LARGE SCALE GENOMIC DNA]</scope>
    <source>
        <strain evidence="4">G3</strain>
    </source>
</reference>
<dbReference type="CDD" id="cd00167">
    <property type="entry name" value="SANT"/>
    <property type="match status" value="2"/>
</dbReference>
<feature type="domain" description="HTH myb-type" evidence="3">
    <location>
        <begin position="34"/>
        <end position="63"/>
    </location>
</feature>
<feature type="domain" description="Myb-like" evidence="2">
    <location>
        <begin position="60"/>
        <end position="110"/>
    </location>
</feature>
<dbReference type="InParanoid" id="A2E4P9"/>
<keyword evidence="4" id="KW-0238">DNA-binding</keyword>
<dbReference type="STRING" id="5722.A2E4P9"/>
<dbReference type="SMR" id="A2E4P9"/>
<dbReference type="InterPro" id="IPR017930">
    <property type="entry name" value="Myb_dom"/>
</dbReference>
<dbReference type="EMBL" id="DS113303">
    <property type="protein sequence ID" value="EAY12359.1"/>
    <property type="molecule type" value="Genomic_DNA"/>
</dbReference>
<dbReference type="RefSeq" id="XP_001324582.1">
    <property type="nucleotide sequence ID" value="XM_001324547.1"/>
</dbReference>
<name>A2E4P9_TRIV3</name>
<sequence length="191" mass="22261">MTDEASHNGVKRRRLFGPEDDKQLETIRKEQTFTGWKNVAKQMPSFTPKQLRDRWHNYLSPQNSFGPWTLEEDKIIAQNVQKYGTKWSQISSCLKGRSDNSVKNRWNSVVKEDYFQNPTKYNVESPHLNLDDNEFENSKAISADSEKIPLNSPTVQNVFLDDRFIKHFFEPINADVDNNSNANGDELFFKI</sequence>
<organism evidence="4 5">
    <name type="scientific">Trichomonas vaginalis (strain ATCC PRA-98 / G3)</name>
    <dbReference type="NCBI Taxonomy" id="412133"/>
    <lineage>
        <taxon>Eukaryota</taxon>
        <taxon>Metamonada</taxon>
        <taxon>Parabasalia</taxon>
        <taxon>Trichomonadida</taxon>
        <taxon>Trichomonadidae</taxon>
        <taxon>Trichomonas</taxon>
    </lineage>
</organism>
<accession>A2E4P9</accession>
<dbReference type="Pfam" id="PF00249">
    <property type="entry name" value="Myb_DNA-binding"/>
    <property type="match status" value="2"/>
</dbReference>
<dbReference type="GO" id="GO:0006355">
    <property type="term" value="P:regulation of DNA-templated transcription"/>
    <property type="evidence" value="ECO:0000318"/>
    <property type="project" value="GO_Central"/>
</dbReference>
<dbReference type="InterPro" id="IPR050560">
    <property type="entry name" value="MYB_TF"/>
</dbReference>
<evidence type="ECO:0000256" key="1">
    <source>
        <dbReference type="SAM" id="MobiDB-lite"/>
    </source>
</evidence>
<dbReference type="InterPro" id="IPR001005">
    <property type="entry name" value="SANT/Myb"/>
</dbReference>
<dbReference type="SMART" id="SM00717">
    <property type="entry name" value="SANT"/>
    <property type="match status" value="2"/>
</dbReference>
<dbReference type="GO" id="GO:0005634">
    <property type="term" value="C:nucleus"/>
    <property type="evidence" value="ECO:0000318"/>
    <property type="project" value="GO_Central"/>
</dbReference>
<dbReference type="InterPro" id="IPR009057">
    <property type="entry name" value="Homeodomain-like_sf"/>
</dbReference>
<protein>
    <submittedName>
        <fullName evidence="4">Myb-like DNA-binding domain containing protein</fullName>
    </submittedName>
</protein>
<dbReference type="PROSITE" id="PS50090">
    <property type="entry name" value="MYB_LIKE"/>
    <property type="match status" value="2"/>
</dbReference>
<gene>
    <name evidence="4" type="ORF">TVAG_245910</name>
</gene>
<proteinExistence type="predicted"/>
<dbReference type="OrthoDB" id="2143914at2759"/>
<feature type="region of interest" description="Disordered" evidence="1">
    <location>
        <begin position="1"/>
        <end position="24"/>
    </location>
</feature>
<evidence type="ECO:0000259" key="2">
    <source>
        <dbReference type="PROSITE" id="PS50090"/>
    </source>
</evidence>
<dbReference type="GO" id="GO:0000978">
    <property type="term" value="F:RNA polymerase II cis-regulatory region sequence-specific DNA binding"/>
    <property type="evidence" value="ECO:0000318"/>
    <property type="project" value="GO_Central"/>
</dbReference>
<dbReference type="PANTHER" id="PTHR45614:SF253">
    <property type="entry name" value="CHROMOSOME UNDETERMINED SCAFFOLD_38, WHOLE GENOME SHOTGUN SEQUENCE"/>
    <property type="match status" value="1"/>
</dbReference>
<feature type="domain" description="Myb-like" evidence="2">
    <location>
        <begin position="8"/>
        <end position="59"/>
    </location>
</feature>
<feature type="domain" description="HTH myb-type" evidence="3">
    <location>
        <begin position="66"/>
        <end position="114"/>
    </location>
</feature>
<dbReference type="VEuPathDB" id="TrichDB:TVAG_245910"/>
<dbReference type="KEGG" id="tva:4770317"/>
<evidence type="ECO:0000313" key="4">
    <source>
        <dbReference type="EMBL" id="EAY12359.1"/>
    </source>
</evidence>
<dbReference type="GO" id="GO:0000981">
    <property type="term" value="F:DNA-binding transcription factor activity, RNA polymerase II-specific"/>
    <property type="evidence" value="ECO:0000318"/>
    <property type="project" value="GO_Central"/>
</dbReference>
<evidence type="ECO:0000313" key="5">
    <source>
        <dbReference type="Proteomes" id="UP000001542"/>
    </source>
</evidence>